<dbReference type="Gene3D" id="1.20.5.1930">
    <property type="match status" value="1"/>
</dbReference>
<keyword evidence="9" id="KW-0175">Coiled coil</keyword>
<feature type="transmembrane region" description="Helical" evidence="10">
    <location>
        <begin position="63"/>
        <end position="78"/>
    </location>
</feature>
<organism evidence="13 14">
    <name type="scientific">Glycomyces paridis</name>
    <dbReference type="NCBI Taxonomy" id="2126555"/>
    <lineage>
        <taxon>Bacteria</taxon>
        <taxon>Bacillati</taxon>
        <taxon>Actinomycetota</taxon>
        <taxon>Actinomycetes</taxon>
        <taxon>Glycomycetales</taxon>
        <taxon>Glycomycetaceae</taxon>
        <taxon>Glycomyces</taxon>
    </lineage>
</organism>
<evidence type="ECO:0000259" key="12">
    <source>
        <dbReference type="Pfam" id="PF07730"/>
    </source>
</evidence>
<dbReference type="Pfam" id="PF07730">
    <property type="entry name" value="HisKA_3"/>
    <property type="match status" value="1"/>
</dbReference>
<evidence type="ECO:0000256" key="5">
    <source>
        <dbReference type="ARBA" id="ARBA00022741"/>
    </source>
</evidence>
<dbReference type="PANTHER" id="PTHR24421:SF10">
    <property type="entry name" value="NITRATE_NITRITE SENSOR PROTEIN NARQ"/>
    <property type="match status" value="1"/>
</dbReference>
<keyword evidence="10" id="KW-1133">Transmembrane helix</keyword>
<dbReference type="Proteomes" id="UP000305792">
    <property type="component" value="Unassembled WGS sequence"/>
</dbReference>
<dbReference type="GO" id="GO:0000155">
    <property type="term" value="F:phosphorelay sensor kinase activity"/>
    <property type="evidence" value="ECO:0007669"/>
    <property type="project" value="InterPro"/>
</dbReference>
<keyword evidence="5" id="KW-0547">Nucleotide-binding</keyword>
<evidence type="ECO:0000256" key="9">
    <source>
        <dbReference type="SAM" id="Coils"/>
    </source>
</evidence>
<feature type="transmembrane region" description="Helical" evidence="10">
    <location>
        <begin position="106"/>
        <end position="124"/>
    </location>
</feature>
<feature type="domain" description="Signal transduction histidine kinase subgroup 3 dimerisation and phosphoacceptor" evidence="12">
    <location>
        <begin position="211"/>
        <end position="276"/>
    </location>
</feature>
<feature type="transmembrane region" description="Helical" evidence="10">
    <location>
        <begin position="83"/>
        <end position="100"/>
    </location>
</feature>
<keyword evidence="10" id="KW-0812">Transmembrane</keyword>
<comment type="caution">
    <text evidence="13">The sequence shown here is derived from an EMBL/GenBank/DDBJ whole genome shotgun (WGS) entry which is preliminary data.</text>
</comment>
<evidence type="ECO:0000256" key="4">
    <source>
        <dbReference type="ARBA" id="ARBA00022679"/>
    </source>
</evidence>
<keyword evidence="4" id="KW-0808">Transferase</keyword>
<name>A0A4S8P777_9ACTN</name>
<feature type="transmembrane region" description="Helical" evidence="10">
    <location>
        <begin position="131"/>
        <end position="149"/>
    </location>
</feature>
<dbReference type="CDD" id="cd16917">
    <property type="entry name" value="HATPase_UhpB-NarQ-NarX-like"/>
    <property type="match status" value="1"/>
</dbReference>
<feature type="domain" description="Histidine kinase/HSP90-like ATPase" evidence="11">
    <location>
        <begin position="324"/>
        <end position="414"/>
    </location>
</feature>
<evidence type="ECO:0000256" key="10">
    <source>
        <dbReference type="SAM" id="Phobius"/>
    </source>
</evidence>
<dbReference type="AlphaFoldDB" id="A0A4S8P777"/>
<dbReference type="InterPro" id="IPR050482">
    <property type="entry name" value="Sensor_HK_TwoCompSys"/>
</dbReference>
<dbReference type="Pfam" id="PF02518">
    <property type="entry name" value="HATPase_c"/>
    <property type="match status" value="1"/>
</dbReference>
<evidence type="ECO:0000313" key="13">
    <source>
        <dbReference type="EMBL" id="THV26128.1"/>
    </source>
</evidence>
<keyword evidence="14" id="KW-1185">Reference proteome</keyword>
<proteinExistence type="predicted"/>
<dbReference type="EMBL" id="STGX01000015">
    <property type="protein sequence ID" value="THV26128.1"/>
    <property type="molecule type" value="Genomic_DNA"/>
</dbReference>
<dbReference type="PANTHER" id="PTHR24421">
    <property type="entry name" value="NITRATE/NITRITE SENSOR PROTEIN NARX-RELATED"/>
    <property type="match status" value="1"/>
</dbReference>
<dbReference type="InterPro" id="IPR003594">
    <property type="entry name" value="HATPase_dom"/>
</dbReference>
<dbReference type="EC" id="2.7.13.3" evidence="2"/>
<evidence type="ECO:0000313" key="14">
    <source>
        <dbReference type="Proteomes" id="UP000305792"/>
    </source>
</evidence>
<keyword evidence="6 13" id="KW-0418">Kinase</keyword>
<keyword evidence="7" id="KW-0067">ATP-binding</keyword>
<keyword evidence="10" id="KW-0472">Membrane</keyword>
<evidence type="ECO:0000256" key="6">
    <source>
        <dbReference type="ARBA" id="ARBA00022777"/>
    </source>
</evidence>
<evidence type="ECO:0000256" key="7">
    <source>
        <dbReference type="ARBA" id="ARBA00022840"/>
    </source>
</evidence>
<sequence length="423" mass="45458">MIRACPADTVVCVQSASALSRCRLWLHDRPFTADCLLAVALAVGYTGFFAAMADLTPEFDLDWPRSLIIMAPFAVIALRRRALWAGVALGVAIMAVAVFWEPAQVMGADSGIGFFVLTYTAAAWRSLREALLVAAAIWSPVAVVIYTGVGSGIDHVTATILVMVNLVMAATVFWIGWVVRNRREKVEELSERARFAEERQEALAAQAVADEQRRIARELHDVVAHHISVIGVMSEGAKRVLRTDPDAAEEALATVNQTARTALREMRDILTVLRQGHDEAGAADLEPQPTVDSLRALVAQTKDAGLPVRYTVRGQEYPLPTGVSLAVFRIAQEALTNTIKHAGPQARAGVVVDYGETEFRISVGDSGTGAPVVAGFSGGHGLIGMRERATLYGGTLESGPRPGGGYLVEARFPKNAHLQGVTR</sequence>
<evidence type="ECO:0000256" key="3">
    <source>
        <dbReference type="ARBA" id="ARBA00022553"/>
    </source>
</evidence>
<dbReference type="SUPFAM" id="SSF55874">
    <property type="entry name" value="ATPase domain of HSP90 chaperone/DNA topoisomerase II/histidine kinase"/>
    <property type="match status" value="1"/>
</dbReference>
<dbReference type="InterPro" id="IPR011712">
    <property type="entry name" value="Sig_transdc_His_kin_sub3_dim/P"/>
</dbReference>
<evidence type="ECO:0000259" key="11">
    <source>
        <dbReference type="Pfam" id="PF02518"/>
    </source>
</evidence>
<gene>
    <name evidence="13" type="ORF">E9998_18630</name>
</gene>
<evidence type="ECO:0000256" key="8">
    <source>
        <dbReference type="ARBA" id="ARBA00023012"/>
    </source>
</evidence>
<keyword evidence="3" id="KW-0597">Phosphoprotein</keyword>
<reference evidence="13 14" key="1">
    <citation type="journal article" date="2018" name="Int. J. Syst. Evol. Microbiol.">
        <title>Glycomyces paridis sp. nov., isolated from the medicinal plant Paris polyphylla.</title>
        <authorList>
            <person name="Fang X.M."/>
            <person name="Bai J.L."/>
            <person name="Su J."/>
            <person name="Zhao L.L."/>
            <person name="Liu H.Y."/>
            <person name="Ma B.P."/>
            <person name="Zhang Y.Q."/>
            <person name="Yu L.Y."/>
        </authorList>
    </citation>
    <scope>NUCLEOTIDE SEQUENCE [LARGE SCALE GENOMIC DNA]</scope>
    <source>
        <strain evidence="13 14">CPCC 204357</strain>
    </source>
</reference>
<dbReference type="Gene3D" id="3.30.565.10">
    <property type="entry name" value="Histidine kinase-like ATPase, C-terminal domain"/>
    <property type="match status" value="1"/>
</dbReference>
<dbReference type="GO" id="GO:0046983">
    <property type="term" value="F:protein dimerization activity"/>
    <property type="evidence" value="ECO:0007669"/>
    <property type="project" value="InterPro"/>
</dbReference>
<comment type="catalytic activity">
    <reaction evidence="1">
        <text>ATP + protein L-histidine = ADP + protein N-phospho-L-histidine.</text>
        <dbReference type="EC" id="2.7.13.3"/>
    </reaction>
</comment>
<dbReference type="GO" id="GO:0016020">
    <property type="term" value="C:membrane"/>
    <property type="evidence" value="ECO:0007669"/>
    <property type="project" value="InterPro"/>
</dbReference>
<evidence type="ECO:0000256" key="1">
    <source>
        <dbReference type="ARBA" id="ARBA00000085"/>
    </source>
</evidence>
<feature type="transmembrane region" description="Helical" evidence="10">
    <location>
        <begin position="31"/>
        <end position="51"/>
    </location>
</feature>
<feature type="transmembrane region" description="Helical" evidence="10">
    <location>
        <begin position="155"/>
        <end position="179"/>
    </location>
</feature>
<protein>
    <recommendedName>
        <fullName evidence="2">histidine kinase</fullName>
        <ecNumber evidence="2">2.7.13.3</ecNumber>
    </recommendedName>
</protein>
<feature type="coiled-coil region" evidence="9">
    <location>
        <begin position="179"/>
        <end position="206"/>
    </location>
</feature>
<dbReference type="InterPro" id="IPR036890">
    <property type="entry name" value="HATPase_C_sf"/>
</dbReference>
<keyword evidence="8" id="KW-0902">Two-component regulatory system</keyword>
<accession>A0A4S8P777</accession>
<evidence type="ECO:0000256" key="2">
    <source>
        <dbReference type="ARBA" id="ARBA00012438"/>
    </source>
</evidence>
<dbReference type="GO" id="GO:0005524">
    <property type="term" value="F:ATP binding"/>
    <property type="evidence" value="ECO:0007669"/>
    <property type="project" value="UniProtKB-KW"/>
</dbReference>